<keyword evidence="3" id="KW-0970">Cilium biogenesis/degradation</keyword>
<evidence type="ECO:0000256" key="5">
    <source>
        <dbReference type="ARBA" id="ARBA00023273"/>
    </source>
</evidence>
<dbReference type="GO" id="GO:0060271">
    <property type="term" value="P:cilium assembly"/>
    <property type="evidence" value="ECO:0007669"/>
    <property type="project" value="TreeGrafter"/>
</dbReference>
<keyword evidence="4" id="KW-0206">Cytoskeleton</keyword>
<dbReference type="RefSeq" id="XP_067063227.1">
    <property type="nucleotide sequence ID" value="XM_067206780.1"/>
</dbReference>
<comment type="subcellular location">
    <subcellularLocation>
        <location evidence="1">Cytoplasm</location>
        <location evidence="1">Cytoskeleton</location>
        <location evidence="1">Cilium basal body</location>
    </subcellularLocation>
</comment>
<keyword evidence="5" id="KW-0966">Cell projection</keyword>
<name>A0A836KLC0_9TRYP</name>
<proteinExistence type="predicted"/>
<accession>A0A836KLC0</accession>
<evidence type="ECO:0000313" key="7">
    <source>
        <dbReference type="EMBL" id="KAG5478566.1"/>
    </source>
</evidence>
<dbReference type="InterPro" id="IPR010796">
    <property type="entry name" value="C2_B9-type_dom"/>
</dbReference>
<dbReference type="EMBL" id="JAFHLR010000023">
    <property type="protein sequence ID" value="KAG5478566.1"/>
    <property type="molecule type" value="Genomic_DNA"/>
</dbReference>
<dbReference type="Pfam" id="PF07162">
    <property type="entry name" value="B9-C2"/>
    <property type="match status" value="1"/>
</dbReference>
<dbReference type="GO" id="GO:0036038">
    <property type="term" value="C:MKS complex"/>
    <property type="evidence" value="ECO:0007669"/>
    <property type="project" value="TreeGrafter"/>
</dbReference>
<dbReference type="PANTHER" id="PTHR12968:SF5">
    <property type="entry name" value="MECKEL SYNDROME TYPE 1 PROTEIN"/>
    <property type="match status" value="1"/>
</dbReference>
<evidence type="ECO:0000256" key="1">
    <source>
        <dbReference type="ARBA" id="ARBA00004120"/>
    </source>
</evidence>
<feature type="region of interest" description="Disordered" evidence="6">
    <location>
        <begin position="401"/>
        <end position="421"/>
    </location>
</feature>
<evidence type="ECO:0000313" key="8">
    <source>
        <dbReference type="Proteomes" id="UP000674143"/>
    </source>
</evidence>
<sequence>MELFYFAQSQRYRSRLPLRQLQFKVAVYRALVVEEDKAELLVEATVGWDDKVLSPPEILSLYKDVAHLSRRAAAGVVAHSDRPRVHSDAAALGLDGVPPASSPDIMPVSITRPLLPLLPNTLSLLVPLDIVAQLRRLKFNLFTRPSVEDFINRAEEDVPVDPSPGPSLLAPIVLRQHRRDHQPNRRMFLMWATGELLVRGQPSGAESLAPDGLADCGGADGEPHAADLRTTGPSTGAASFAFPATTAAAEVESSIDIDDVTWSGDERVLCTLTAEQDERFFTAKPSLSELHTFFVDAAYIYTFRVTVSHADASARRRGLWAGDGARHDVLAGARLTPSSVAPLEVLLANVRDVAQYVEGQCESLGVGKGALARRLLRQAAMMVPPERGVADGGAAAAAAFAPPSSEGARRRQGRGTHGAVLPLSPAAYRTGARSSMSILAASSKPQHATAPGVALLSRAGAMRSAATLPRGRCQGYVFGTVDRVVGIAESTLFVRCQLVEDEAATASMYDPLPSSPSPSSCAVCEFSSQLAHVSAFVEGEFSFDIDHVFNLPFEYSFVGAALPSSPLRLVATAFTEGAAAEGLQAPVAYACVSLPTANPGHHVVKAPMWAPHKTGAEFLRSTLLGGAPALVDARQAGPVPAHRTGLNVKEGLYADSVGTLHITVNILHHAQVHT</sequence>
<dbReference type="PANTHER" id="PTHR12968">
    <property type="entry name" value="B9 DOMAIN-CONTAINING"/>
    <property type="match status" value="1"/>
</dbReference>
<organism evidence="7 8">
    <name type="scientific">Leishmania orientalis</name>
    <dbReference type="NCBI Taxonomy" id="2249476"/>
    <lineage>
        <taxon>Eukaryota</taxon>
        <taxon>Discoba</taxon>
        <taxon>Euglenozoa</taxon>
        <taxon>Kinetoplastea</taxon>
        <taxon>Metakinetoplastina</taxon>
        <taxon>Trypanosomatida</taxon>
        <taxon>Trypanosomatidae</taxon>
        <taxon>Leishmaniinae</taxon>
        <taxon>Leishmania</taxon>
    </lineage>
</organism>
<protein>
    <submittedName>
        <fullName evidence="7">Uncharacterized protein</fullName>
    </submittedName>
</protein>
<evidence type="ECO:0000256" key="6">
    <source>
        <dbReference type="SAM" id="MobiDB-lite"/>
    </source>
</evidence>
<reference evidence="8" key="1">
    <citation type="journal article" date="2021" name="Microbiol. Resour. Announc.">
        <title>LGAAP: Leishmaniinae Genome Assembly and Annotation Pipeline.</title>
        <authorList>
            <person name="Almutairi H."/>
            <person name="Urbaniak M.D."/>
            <person name="Bates M.D."/>
            <person name="Jariyapan N."/>
            <person name="Kwakye-Nuako G."/>
            <person name="Thomaz-Soccol V."/>
            <person name="Al-Salem W.S."/>
            <person name="Dillon R.J."/>
            <person name="Bates P.A."/>
            <person name="Gatherer D."/>
        </authorList>
    </citation>
    <scope>NUCLEOTIDE SEQUENCE [LARGE SCALE GENOMIC DNA]</scope>
</reference>
<evidence type="ECO:0000256" key="4">
    <source>
        <dbReference type="ARBA" id="ARBA00023212"/>
    </source>
</evidence>
<dbReference type="AlphaFoldDB" id="A0A836KLC0"/>
<keyword evidence="8" id="KW-1185">Reference proteome</keyword>
<dbReference type="KEGG" id="loi:92360714"/>
<keyword evidence="2" id="KW-0963">Cytoplasm</keyword>
<dbReference type="Proteomes" id="UP000674143">
    <property type="component" value="Unassembled WGS sequence"/>
</dbReference>
<dbReference type="GeneID" id="92360714"/>
<gene>
    <name evidence="7" type="ORF">LSCM4_04799</name>
</gene>
<comment type="caution">
    <text evidence="7">The sequence shown here is derived from an EMBL/GenBank/DDBJ whole genome shotgun (WGS) entry which is preliminary data.</text>
</comment>
<evidence type="ECO:0000256" key="2">
    <source>
        <dbReference type="ARBA" id="ARBA00022490"/>
    </source>
</evidence>
<reference evidence="8" key="2">
    <citation type="journal article" date="2021" name="Sci. Data">
        <title>Chromosome-scale genome sequencing, assembly and annotation of six genomes from subfamily Leishmaniinae.</title>
        <authorList>
            <person name="Almutairi H."/>
            <person name="Urbaniak M.D."/>
            <person name="Bates M.D."/>
            <person name="Jariyapan N."/>
            <person name="Kwakye-Nuako G."/>
            <person name="Thomaz Soccol V."/>
            <person name="Al-Salem W.S."/>
            <person name="Dillon R.J."/>
            <person name="Bates P.A."/>
            <person name="Gatherer D."/>
        </authorList>
    </citation>
    <scope>NUCLEOTIDE SEQUENCE [LARGE SCALE GENOMIC DNA]</scope>
</reference>
<evidence type="ECO:0000256" key="3">
    <source>
        <dbReference type="ARBA" id="ARBA00022794"/>
    </source>
</evidence>